<feature type="compositionally biased region" description="Basic and acidic residues" evidence="8">
    <location>
        <begin position="30"/>
        <end position="48"/>
    </location>
</feature>
<evidence type="ECO:0000313" key="11">
    <source>
        <dbReference type="Proteomes" id="UP000590412"/>
    </source>
</evidence>
<dbReference type="PANTHER" id="PTHR13007">
    <property type="entry name" value="PRE-MRNA SPLICING FACTOR-RELATED"/>
    <property type="match status" value="1"/>
</dbReference>
<dbReference type="Proteomes" id="UP000590412">
    <property type="component" value="Unassembled WGS sequence"/>
</dbReference>
<keyword evidence="6" id="KW-0508">mRNA splicing</keyword>
<evidence type="ECO:0000256" key="8">
    <source>
        <dbReference type="SAM" id="MobiDB-lite"/>
    </source>
</evidence>
<sequence length="298" mass="34735">MNFSNILSKEINKRKKQSHKSFNKSKRVKHNPDKSFGLRDERIDKQNEDGAVETNEANPNGVITDLSPDAEFVLSNPRKNELSESEIDEKLKQYNEYDSSLTKDDKSRKLQYLLQLDLRNKKYKDWLDQEEPFYQDPSKQTITLNSIIEAEQNQRQLRIQIRVYLKEIIREWDSQHNKSDEDASLLKETKKGIVNLLYKLRSGKIPTEALVSLSTIIYYLQSNQFNKANESYMKLSIGNVCWPIGVVNVGIHARSSSSRITGSKNVSNIMMNELTRKWIISVKRLINFKERRYNQSGV</sequence>
<keyword evidence="5" id="KW-0747">Spliceosome</keyword>
<evidence type="ECO:0000256" key="4">
    <source>
        <dbReference type="ARBA" id="ARBA00022664"/>
    </source>
</evidence>
<keyword evidence="4" id="KW-0507">mRNA processing</keyword>
<feature type="region of interest" description="Disordered" evidence="8">
    <location>
        <begin position="10"/>
        <end position="66"/>
    </location>
</feature>
<evidence type="ECO:0000256" key="6">
    <source>
        <dbReference type="ARBA" id="ARBA00023187"/>
    </source>
</evidence>
<dbReference type="InterPro" id="IPR004098">
    <property type="entry name" value="Prp18"/>
</dbReference>
<organism evidence="10 11">
    <name type="scientific">Candida parapsilosis</name>
    <name type="common">Yeast</name>
    <dbReference type="NCBI Taxonomy" id="5480"/>
    <lineage>
        <taxon>Eukaryota</taxon>
        <taxon>Fungi</taxon>
        <taxon>Dikarya</taxon>
        <taxon>Ascomycota</taxon>
        <taxon>Saccharomycotina</taxon>
        <taxon>Pichiomycetes</taxon>
        <taxon>Debaryomycetaceae</taxon>
        <taxon>Candida/Lodderomyces clade</taxon>
        <taxon>Candida</taxon>
    </lineage>
</organism>
<evidence type="ECO:0000259" key="9">
    <source>
        <dbReference type="Pfam" id="PF02840"/>
    </source>
</evidence>
<dbReference type="OrthoDB" id="10261918at2759"/>
<comment type="caution">
    <text evidence="10">The sequence shown here is derived from an EMBL/GenBank/DDBJ whole genome shotgun (WGS) entry which is preliminary data.</text>
</comment>
<evidence type="ECO:0000256" key="5">
    <source>
        <dbReference type="ARBA" id="ARBA00022728"/>
    </source>
</evidence>
<evidence type="ECO:0000256" key="7">
    <source>
        <dbReference type="ARBA" id="ARBA00023242"/>
    </source>
</evidence>
<dbReference type="InterPro" id="IPR039979">
    <property type="entry name" value="PRPF18"/>
</dbReference>
<dbReference type="GO" id="GO:0000350">
    <property type="term" value="P:generation of catalytic spliceosome for second transesterification step"/>
    <property type="evidence" value="ECO:0007669"/>
    <property type="project" value="TreeGrafter"/>
</dbReference>
<dbReference type="AlphaFoldDB" id="A0A8X7TDH4"/>
<gene>
    <name evidence="10" type="ORF">FOB60_001357</name>
</gene>
<dbReference type="Gene3D" id="1.20.940.10">
    <property type="entry name" value="Functional domain of the splicing factor Prp18"/>
    <property type="match status" value="1"/>
</dbReference>
<name>A0A8X7TDH4_CANPA</name>
<feature type="compositionally biased region" description="Basic residues" evidence="8">
    <location>
        <begin position="12"/>
        <end position="29"/>
    </location>
</feature>
<dbReference type="GO" id="GO:0046540">
    <property type="term" value="C:U4/U6 x U5 tri-snRNP complex"/>
    <property type="evidence" value="ECO:0007669"/>
    <property type="project" value="TreeGrafter"/>
</dbReference>
<evidence type="ECO:0000256" key="1">
    <source>
        <dbReference type="ARBA" id="ARBA00004123"/>
    </source>
</evidence>
<dbReference type="GO" id="GO:0071021">
    <property type="term" value="C:U2-type post-spliceosomal complex"/>
    <property type="evidence" value="ECO:0007669"/>
    <property type="project" value="TreeGrafter"/>
</dbReference>
<evidence type="ECO:0000256" key="2">
    <source>
        <dbReference type="ARBA" id="ARBA00008137"/>
    </source>
</evidence>
<comment type="subcellular location">
    <subcellularLocation>
        <location evidence="1">Nucleus</location>
    </subcellularLocation>
</comment>
<proteinExistence type="inferred from homology"/>
<evidence type="ECO:0000256" key="3">
    <source>
        <dbReference type="ARBA" id="ARBA00018242"/>
    </source>
</evidence>
<comment type="similarity">
    <text evidence="2">Belongs to the PRP18 family.</text>
</comment>
<evidence type="ECO:0000313" key="10">
    <source>
        <dbReference type="EMBL" id="KAF6059775.1"/>
    </source>
</evidence>
<feature type="domain" description="Prp18" evidence="9">
    <location>
        <begin position="163"/>
        <end position="294"/>
    </location>
</feature>
<dbReference type="SUPFAM" id="SSF47938">
    <property type="entry name" value="Functional domain of the splicing factor Prp18"/>
    <property type="match status" value="1"/>
</dbReference>
<protein>
    <recommendedName>
        <fullName evidence="3">Pre-mRNA-splicing factor 18</fullName>
    </recommendedName>
</protein>
<dbReference type="Pfam" id="PF02840">
    <property type="entry name" value="Prp18"/>
    <property type="match status" value="1"/>
</dbReference>
<dbReference type="PANTHER" id="PTHR13007:SF19">
    <property type="entry name" value="PRE-MRNA-SPLICING FACTOR 18"/>
    <property type="match status" value="1"/>
</dbReference>
<keyword evidence="7" id="KW-0539">Nucleus</keyword>
<reference evidence="10" key="1">
    <citation type="submission" date="2020-03" db="EMBL/GenBank/DDBJ databases">
        <title>FDA dAtabase for Regulatory Grade micrObial Sequences (FDA-ARGOS): Supporting development and validation of Infectious Disease Dx tests.</title>
        <authorList>
            <person name="Campos J."/>
            <person name="Goldberg B."/>
            <person name="Tallon L."/>
            <person name="Sadzewicz L."/>
            <person name="Vavikolanu K."/>
            <person name="Mehta A."/>
            <person name="Aluvathingal J."/>
            <person name="Nadendla S."/>
            <person name="Nandy P."/>
            <person name="Geyer C."/>
            <person name="Yan Y."/>
            <person name="Sichtig H."/>
        </authorList>
    </citation>
    <scope>NUCLEOTIDE SEQUENCE [LARGE SCALE GENOMIC DNA]</scope>
    <source>
        <strain evidence="10">FDAARGOS_652</strain>
    </source>
</reference>
<dbReference type="GO" id="GO:0005682">
    <property type="term" value="C:U5 snRNP"/>
    <property type="evidence" value="ECO:0007669"/>
    <property type="project" value="TreeGrafter"/>
</dbReference>
<accession>A0A8X7TDH4</accession>
<dbReference type="EMBL" id="JABWAB010000001">
    <property type="protein sequence ID" value="KAF6059775.1"/>
    <property type="molecule type" value="Genomic_DNA"/>
</dbReference>